<reference evidence="4 5" key="1">
    <citation type="submission" date="2019-02" db="EMBL/GenBank/DDBJ databases">
        <title>Genomic Encyclopedia of Type Strains, Phase IV (KMG-IV): sequencing the most valuable type-strain genomes for metagenomic binning, comparative biology and taxonomic classification.</title>
        <authorList>
            <person name="Goeker M."/>
        </authorList>
    </citation>
    <scope>NUCLEOTIDE SEQUENCE [LARGE SCALE GENOMIC DNA]</scope>
    <source>
        <strain evidence="4 5">DSM 105135</strain>
    </source>
</reference>
<dbReference type="Pfam" id="PF14559">
    <property type="entry name" value="TPR_19"/>
    <property type="match status" value="1"/>
</dbReference>
<dbReference type="RefSeq" id="WP_130413935.1">
    <property type="nucleotide sequence ID" value="NZ_SHKX01000013.1"/>
</dbReference>
<dbReference type="SUPFAM" id="SSF56935">
    <property type="entry name" value="Porins"/>
    <property type="match status" value="1"/>
</dbReference>
<dbReference type="SUPFAM" id="SSF48452">
    <property type="entry name" value="TPR-like"/>
    <property type="match status" value="1"/>
</dbReference>
<dbReference type="EMBL" id="SHKX01000013">
    <property type="protein sequence ID" value="RZU38393.1"/>
    <property type="molecule type" value="Genomic_DNA"/>
</dbReference>
<comment type="caution">
    <text evidence="4">The sequence shown here is derived from an EMBL/GenBank/DDBJ whole genome shotgun (WGS) entry which is preliminary data.</text>
</comment>
<evidence type="ECO:0000313" key="4">
    <source>
        <dbReference type="EMBL" id="RZU38393.1"/>
    </source>
</evidence>
<name>A0A4Q7YNE6_9GAMM</name>
<evidence type="ECO:0000259" key="3">
    <source>
        <dbReference type="Pfam" id="PF04575"/>
    </source>
</evidence>
<dbReference type="Pfam" id="PF04575">
    <property type="entry name" value="SlipAM"/>
    <property type="match status" value="1"/>
</dbReference>
<protein>
    <submittedName>
        <fullName evidence="4">Tetratricopeptide repeat protein</fullName>
    </submittedName>
</protein>
<feature type="repeat" description="TPR" evidence="1">
    <location>
        <begin position="54"/>
        <end position="87"/>
    </location>
</feature>
<feature type="chain" id="PRO_5020630568" evidence="2">
    <location>
        <begin position="21"/>
        <end position="439"/>
    </location>
</feature>
<dbReference type="InterPro" id="IPR007655">
    <property type="entry name" value="Slam_C"/>
</dbReference>
<keyword evidence="1" id="KW-0802">TPR repeat</keyword>
<keyword evidence="5" id="KW-1185">Reference proteome</keyword>
<accession>A0A4Q7YNE6</accession>
<feature type="signal peptide" evidence="2">
    <location>
        <begin position="1"/>
        <end position="20"/>
    </location>
</feature>
<organism evidence="4 5">
    <name type="scientific">Fluviicoccus keumensis</name>
    <dbReference type="NCBI Taxonomy" id="1435465"/>
    <lineage>
        <taxon>Bacteria</taxon>
        <taxon>Pseudomonadati</taxon>
        <taxon>Pseudomonadota</taxon>
        <taxon>Gammaproteobacteria</taxon>
        <taxon>Moraxellales</taxon>
        <taxon>Moraxellaceae</taxon>
        <taxon>Fluviicoccus</taxon>
    </lineage>
</organism>
<proteinExistence type="predicted"/>
<feature type="domain" description="Surface lipoprotein assembly modifier C-terminal" evidence="3">
    <location>
        <begin position="208"/>
        <end position="435"/>
    </location>
</feature>
<evidence type="ECO:0000256" key="1">
    <source>
        <dbReference type="PROSITE-ProRule" id="PRU00339"/>
    </source>
</evidence>
<evidence type="ECO:0000256" key="2">
    <source>
        <dbReference type="SAM" id="SignalP"/>
    </source>
</evidence>
<keyword evidence="2" id="KW-0732">Signal</keyword>
<dbReference type="Gene3D" id="1.25.40.10">
    <property type="entry name" value="Tetratricopeptide repeat domain"/>
    <property type="match status" value="1"/>
</dbReference>
<dbReference type="OrthoDB" id="5614121at2"/>
<dbReference type="InterPro" id="IPR019734">
    <property type="entry name" value="TPR_rpt"/>
</dbReference>
<dbReference type="Proteomes" id="UP000292423">
    <property type="component" value="Unassembled WGS sequence"/>
</dbReference>
<sequence>MRLKPFTAALLAALSLPALADDVLNQAAGLLAQQKPADALKLLTPLEEERAGTPDYDYLLGQAYLESGDASNAVFAFERCLSVAPDDGPCRVQMARTHLAMGETANARSELETIQSHNPPPQVKDMVNRFLGVVATQEKQEKRVLTAFVQAGAGYDSNVNGGPGSSQIAIPFFNNALFSIPASSQALDSTLLNLQAGGSFQYRNTPAVTTFGDLSLATRQYTDENNYSNMTIDGNLGAARRLAAGLISGKISLQNMWLDNTNYRSVIGLGGQFQKDIGMTGQAAVFGQINQQRYDSQSNRDSTRYTVGGAWSQGLDIRYSPVAFASLYGGSEKMKDSSALAKHFGNDFYGVRAGGSLTLSNTLRLNSSLSYESRKYDADYPLFFKTRDENQIDFSLGAAFKLRPALTLQPTYSFTQNSSNVALFDYDRHVVSVDLRYDM</sequence>
<gene>
    <name evidence="4" type="ORF">EV700_2324</name>
</gene>
<dbReference type="PROSITE" id="PS50005">
    <property type="entry name" value="TPR"/>
    <property type="match status" value="1"/>
</dbReference>
<evidence type="ECO:0000313" key="5">
    <source>
        <dbReference type="Proteomes" id="UP000292423"/>
    </source>
</evidence>
<dbReference type="AlphaFoldDB" id="A0A4Q7YNE6"/>
<dbReference type="InterPro" id="IPR011990">
    <property type="entry name" value="TPR-like_helical_dom_sf"/>
</dbReference>